<sequence>MSEKRPVRGIRAAKRQKSTRDTLSVPVATNGGDLAELDGLYSQIDDQHPDYQLILNGIVHECDSMLRQRAEDAELQPLNGRFHYIYADVLSKLAAVVSNGDETPLDYMNAAIERATTGLDAKDYRNELQGLVGCLYALRALYACSDKKYTAFDEDIAKALETLESFHTLKHGDEAAQYILGAALAKGDPETLQKTIDSLEKLANSNTESYHVPNALGEYYFEQAMDLVNDDEDQRDEDGRILEWLKKALSKLEAAYKVDKSDSKLIMTLAETALNLGNYVDETEDDEYYYSKSVAYFKEYESMTGKDCSEYYKDLENVD</sequence>
<dbReference type="PANTHER" id="PTHR28290">
    <property type="entry name" value="ENHANCER OF TRANSLATION TERMINATION 1"/>
    <property type="match status" value="1"/>
</dbReference>
<dbReference type="PANTHER" id="PTHR28290:SF1">
    <property type="entry name" value="ENHANCER OF TRANSLATION TERMINATION 1"/>
    <property type="match status" value="1"/>
</dbReference>
<keyword evidence="6" id="KW-0804">Transcription</keyword>
<comment type="subcellular location">
    <subcellularLocation>
        <location evidence="1">Nucleus</location>
    </subcellularLocation>
</comment>
<gene>
    <name evidence="9" type="ORF">CANCADRAFT_98250</name>
</gene>
<evidence type="ECO:0000256" key="6">
    <source>
        <dbReference type="ARBA" id="ARBA00023163"/>
    </source>
</evidence>
<evidence type="ECO:0000256" key="7">
    <source>
        <dbReference type="ARBA" id="ARBA00023242"/>
    </source>
</evidence>
<dbReference type="GO" id="GO:2000640">
    <property type="term" value="P:positive regulation of SREBP signaling pathway"/>
    <property type="evidence" value="ECO:0007669"/>
    <property type="project" value="TreeGrafter"/>
</dbReference>
<dbReference type="AlphaFoldDB" id="A0A1E4TE18"/>
<evidence type="ECO:0000256" key="2">
    <source>
        <dbReference type="ARBA" id="ARBA00007273"/>
    </source>
</evidence>
<organism evidence="9 10">
    <name type="scientific">Tortispora caseinolytica NRRL Y-17796</name>
    <dbReference type="NCBI Taxonomy" id="767744"/>
    <lineage>
        <taxon>Eukaryota</taxon>
        <taxon>Fungi</taxon>
        <taxon>Dikarya</taxon>
        <taxon>Ascomycota</taxon>
        <taxon>Saccharomycotina</taxon>
        <taxon>Trigonopsidomycetes</taxon>
        <taxon>Trigonopsidales</taxon>
        <taxon>Trigonopsidaceae</taxon>
        <taxon>Tortispora</taxon>
    </lineage>
</organism>
<feature type="region of interest" description="Disordered" evidence="8">
    <location>
        <begin position="1"/>
        <end position="22"/>
    </location>
</feature>
<reference evidence="10" key="1">
    <citation type="submission" date="2016-02" db="EMBL/GenBank/DDBJ databases">
        <title>Comparative genomics of biotechnologically important yeasts.</title>
        <authorList>
            <consortium name="DOE Joint Genome Institute"/>
            <person name="Riley R."/>
            <person name="Haridas S."/>
            <person name="Wolfe K.H."/>
            <person name="Lopes M.R."/>
            <person name="Hittinger C.T."/>
            <person name="Goker M."/>
            <person name="Salamov A."/>
            <person name="Wisecaver J."/>
            <person name="Long T.M."/>
            <person name="Aerts A.L."/>
            <person name="Barry K."/>
            <person name="Choi C."/>
            <person name="Clum A."/>
            <person name="Coughlan A.Y."/>
            <person name="Deshpande S."/>
            <person name="Douglass A.P."/>
            <person name="Hanson S.J."/>
            <person name="Klenk H.-P."/>
            <person name="Labutti K."/>
            <person name="Lapidus A."/>
            <person name="Lindquist E."/>
            <person name="Lipzen A."/>
            <person name="Meier-Kolthoff J.P."/>
            <person name="Ohm R.A."/>
            <person name="Otillar R.P."/>
            <person name="Pangilinan J."/>
            <person name="Peng Y."/>
            <person name="Rokas A."/>
            <person name="Rosa C.A."/>
            <person name="Scheuner C."/>
            <person name="Sibirny A.A."/>
            <person name="Slot J.C."/>
            <person name="Stielow J.B."/>
            <person name="Sun H."/>
            <person name="Kurtzman C.P."/>
            <person name="Blackwell M."/>
            <person name="Jeffries T.W."/>
            <person name="Grigoriev I.V."/>
        </authorList>
    </citation>
    <scope>NUCLEOTIDE SEQUENCE [LARGE SCALE GENOMIC DNA]</scope>
    <source>
        <strain evidence="10">NRRL Y-17796</strain>
    </source>
</reference>
<dbReference type="Proteomes" id="UP000095023">
    <property type="component" value="Unassembled WGS sequence"/>
</dbReference>
<dbReference type="EMBL" id="KV453842">
    <property type="protein sequence ID" value="ODV89957.1"/>
    <property type="molecule type" value="Genomic_DNA"/>
</dbReference>
<keyword evidence="10" id="KW-1185">Reference proteome</keyword>
<evidence type="ECO:0000256" key="1">
    <source>
        <dbReference type="ARBA" id="ARBA00004123"/>
    </source>
</evidence>
<comment type="similarity">
    <text evidence="2">Belongs to the ETT1 family.</text>
</comment>
<feature type="compositionally biased region" description="Basic residues" evidence="8">
    <location>
        <begin position="7"/>
        <end position="17"/>
    </location>
</feature>
<dbReference type="OrthoDB" id="5598057at2759"/>
<evidence type="ECO:0000313" key="10">
    <source>
        <dbReference type="Proteomes" id="UP000095023"/>
    </source>
</evidence>
<dbReference type="GO" id="GO:0005634">
    <property type="term" value="C:nucleus"/>
    <property type="evidence" value="ECO:0007669"/>
    <property type="project" value="UniProtKB-SubCell"/>
</dbReference>
<dbReference type="Pfam" id="PF12753">
    <property type="entry name" value="Nro1"/>
    <property type="match status" value="1"/>
</dbReference>
<evidence type="ECO:0000256" key="4">
    <source>
        <dbReference type="ARBA" id="ARBA00022845"/>
    </source>
</evidence>
<accession>A0A1E4TE18</accession>
<keyword evidence="4" id="KW-0810">Translation regulation</keyword>
<protein>
    <recommendedName>
        <fullName evidence="3">Enhancer of translation termination 1</fullName>
    </recommendedName>
</protein>
<evidence type="ECO:0000313" key="9">
    <source>
        <dbReference type="EMBL" id="ODV89957.1"/>
    </source>
</evidence>
<proteinExistence type="inferred from homology"/>
<dbReference type="GO" id="GO:0006417">
    <property type="term" value="P:regulation of translation"/>
    <property type="evidence" value="ECO:0007669"/>
    <property type="project" value="UniProtKB-KW"/>
</dbReference>
<evidence type="ECO:0000256" key="5">
    <source>
        <dbReference type="ARBA" id="ARBA00023015"/>
    </source>
</evidence>
<evidence type="ECO:0000256" key="8">
    <source>
        <dbReference type="SAM" id="MobiDB-lite"/>
    </source>
</evidence>
<name>A0A1E4TE18_9ASCO</name>
<dbReference type="InterPro" id="IPR024318">
    <property type="entry name" value="Nro1/ETT1"/>
</dbReference>
<keyword evidence="7" id="KW-0539">Nucleus</keyword>
<evidence type="ECO:0000256" key="3">
    <source>
        <dbReference type="ARBA" id="ARBA00017359"/>
    </source>
</evidence>
<keyword evidence="5" id="KW-0805">Transcription regulation</keyword>